<sequence>MRHANDAKVMKIDDKLVGFDLGADYCAEHEWGIKGILREFQVNTDTDKVGIEKRMITVVPKLLIYKDITYRKIKCHLLVLVPYWYFDKDIKITKDNLDSWELYDYYFEKNGITTAWDEKSFAILVTDKYENELKELYNAFLNLDVAVGIAPSEVFKNGGLKFCIKSRLPKETIEKIKADDLDYIALQKAAERTKIKKILEKAGKKYFALSPRWKDENKKEVVFWLNPYYQNIDNCGWFTVDDLKDWAKDKGKIPMEK</sequence>
<evidence type="ECO:0000313" key="1">
    <source>
        <dbReference type="EMBL" id="DAE21682.1"/>
    </source>
</evidence>
<accession>A0A8S5QRR5</accession>
<protein>
    <submittedName>
        <fullName evidence="1">Uncharacterized protein</fullName>
    </submittedName>
</protein>
<name>A0A8S5QRR5_9CAUD</name>
<proteinExistence type="predicted"/>
<organism evidence="1">
    <name type="scientific">Siphoviridae sp. ct4be24</name>
    <dbReference type="NCBI Taxonomy" id="2826289"/>
    <lineage>
        <taxon>Viruses</taxon>
        <taxon>Duplodnaviria</taxon>
        <taxon>Heunggongvirae</taxon>
        <taxon>Uroviricota</taxon>
        <taxon>Caudoviricetes</taxon>
    </lineage>
</organism>
<reference evidence="1" key="1">
    <citation type="journal article" date="2021" name="Proc. Natl. Acad. Sci. U.S.A.">
        <title>A Catalog of Tens of Thousands of Viruses from Human Metagenomes Reveals Hidden Associations with Chronic Diseases.</title>
        <authorList>
            <person name="Tisza M.J."/>
            <person name="Buck C.B."/>
        </authorList>
    </citation>
    <scope>NUCLEOTIDE SEQUENCE</scope>
    <source>
        <strain evidence="1">Ct4be24</strain>
    </source>
</reference>
<dbReference type="EMBL" id="BK015714">
    <property type="protein sequence ID" value="DAE21682.1"/>
    <property type="molecule type" value="Genomic_DNA"/>
</dbReference>